<dbReference type="NCBIfam" id="TIGR00762">
    <property type="entry name" value="DegV"/>
    <property type="match status" value="1"/>
</dbReference>
<evidence type="ECO:0000313" key="2">
    <source>
        <dbReference type="EMBL" id="UWD33953.1"/>
    </source>
</evidence>
<dbReference type="InterPro" id="IPR043168">
    <property type="entry name" value="DegV_C"/>
</dbReference>
<dbReference type="PROSITE" id="PS51482">
    <property type="entry name" value="DEGV"/>
    <property type="match status" value="1"/>
</dbReference>
<evidence type="ECO:0000313" key="3">
    <source>
        <dbReference type="Proteomes" id="UP001058364"/>
    </source>
</evidence>
<dbReference type="Pfam" id="PF02645">
    <property type="entry name" value="DegV"/>
    <property type="match status" value="1"/>
</dbReference>
<dbReference type="Gene3D" id="3.40.50.10170">
    <property type="match status" value="1"/>
</dbReference>
<reference evidence="2" key="1">
    <citation type="submission" date="2022-08" db="EMBL/GenBank/DDBJ databases">
        <title>Complete genome sequence of Mycoplasma molare type strain H 542.</title>
        <authorList>
            <person name="Spergser J."/>
        </authorList>
    </citation>
    <scope>NUCLEOTIDE SEQUENCE</scope>
    <source>
        <strain evidence="2">H 542</strain>
    </source>
</reference>
<dbReference type="PANTHER" id="PTHR33434">
    <property type="entry name" value="DEGV DOMAIN-CONTAINING PROTEIN DR_1986-RELATED"/>
    <property type="match status" value="1"/>
</dbReference>
<keyword evidence="1" id="KW-0446">Lipid-binding</keyword>
<dbReference type="Proteomes" id="UP001058364">
    <property type="component" value="Chromosome"/>
</dbReference>
<dbReference type="RefSeq" id="WP_027123457.1">
    <property type="nucleotide sequence ID" value="NZ_CP103423.1"/>
</dbReference>
<evidence type="ECO:0000256" key="1">
    <source>
        <dbReference type="ARBA" id="ARBA00023121"/>
    </source>
</evidence>
<sequence>MKIAIIVDSATGLTKKMAEKMDLYFLPLYINIDDKEFADGIDLESGEILKHVTLKSKVSTSATPLGSALELVEYLNSKYDKIIIYPISEGLSSQYANLKATFSNNKKVYVVKSNKVTLLSIIDILNFRNNVMKNMNLDSAIEKMEEDYKGKFLLIPKYNDALVRGGRLSPSAASIAKLLKIVPVIKLENGKLQKEGKGRIFRKTLFNFYKENFDLYKSNIKNLRTIIIHSGNKEINEIKEEFESYSNSKIELFDIPNTIAIHTGLEAVAFGILDISDEQINFLKMIFQQ</sequence>
<organism evidence="2 3">
    <name type="scientific">Mesomycoplasma molare</name>
    <dbReference type="NCBI Taxonomy" id="171288"/>
    <lineage>
        <taxon>Bacteria</taxon>
        <taxon>Bacillati</taxon>
        <taxon>Mycoplasmatota</taxon>
        <taxon>Mycoplasmoidales</taxon>
        <taxon>Metamycoplasmataceae</taxon>
        <taxon>Mesomycoplasma</taxon>
    </lineage>
</organism>
<gene>
    <name evidence="2" type="ORF">NX772_02490</name>
</gene>
<name>A0ABY5TXJ6_9BACT</name>
<dbReference type="Gene3D" id="3.30.1180.10">
    <property type="match status" value="1"/>
</dbReference>
<accession>A0ABY5TXJ6</accession>
<dbReference type="InterPro" id="IPR003797">
    <property type="entry name" value="DegV"/>
</dbReference>
<protein>
    <submittedName>
        <fullName evidence="2">DegV family protein</fullName>
    </submittedName>
</protein>
<dbReference type="SUPFAM" id="SSF82549">
    <property type="entry name" value="DAK1/DegV-like"/>
    <property type="match status" value="1"/>
</dbReference>
<proteinExistence type="predicted"/>
<dbReference type="EMBL" id="CP103423">
    <property type="protein sequence ID" value="UWD33953.1"/>
    <property type="molecule type" value="Genomic_DNA"/>
</dbReference>
<keyword evidence="3" id="KW-1185">Reference proteome</keyword>
<dbReference type="PANTHER" id="PTHR33434:SF2">
    <property type="entry name" value="FATTY ACID-BINDING PROTEIN TM_1468"/>
    <property type="match status" value="1"/>
</dbReference>
<dbReference type="InterPro" id="IPR050270">
    <property type="entry name" value="DegV_domain_contain"/>
</dbReference>